<dbReference type="EMBL" id="AJJU01000003">
    <property type="protein sequence ID" value="EID75927.1"/>
    <property type="molecule type" value="Genomic_DNA"/>
</dbReference>
<gene>
    <name evidence="1" type="ORF">W5A_03254</name>
</gene>
<dbReference type="STRING" id="946077.W5A_03254"/>
<dbReference type="PATRIC" id="fig|946077.3.peg.658"/>
<protein>
    <recommendedName>
        <fullName evidence="3">DUF4286 domain-containing protein</fullName>
    </recommendedName>
</protein>
<dbReference type="Pfam" id="PF14114">
    <property type="entry name" value="DUF4286"/>
    <property type="match status" value="1"/>
</dbReference>
<accession>I0WHR1</accession>
<name>I0WHR1_9FLAO</name>
<proteinExistence type="predicted"/>
<dbReference type="eggNOG" id="ENOG5032RP1">
    <property type="taxonomic scope" value="Bacteria"/>
</dbReference>
<dbReference type="AlphaFoldDB" id="I0WHR1"/>
<reference evidence="1 2" key="1">
    <citation type="journal article" date="2012" name="J. Bacteriol.">
        <title>Genome Sequence of the Halotolerant Bacterium Imtechella halotolerans K1T.</title>
        <authorList>
            <person name="Kumar S."/>
            <person name="Vikram S."/>
            <person name="Subramanian S."/>
            <person name="Raghava G.P."/>
            <person name="Pinnaka A.K."/>
        </authorList>
    </citation>
    <scope>NUCLEOTIDE SEQUENCE [LARGE SCALE GENOMIC DNA]</scope>
    <source>
        <strain evidence="1 2">K1</strain>
    </source>
</reference>
<evidence type="ECO:0008006" key="3">
    <source>
        <dbReference type="Google" id="ProtNLM"/>
    </source>
</evidence>
<dbReference type="InterPro" id="IPR025563">
    <property type="entry name" value="DUF4286"/>
</dbReference>
<evidence type="ECO:0000313" key="2">
    <source>
        <dbReference type="Proteomes" id="UP000005938"/>
    </source>
</evidence>
<keyword evidence="2" id="KW-1185">Reference proteome</keyword>
<sequence>MVIGPDSIKNHKMYIYNVTINIEEGVHDQWMQWMQEIHIPDMLATGKFSQARMLHVLVEEEMGGITYSIQYFTDSKQTLDAYYAEDADRLRGEAMKYFAGKFVAFRTELQVMSDHFEPSKN</sequence>
<organism evidence="1 2">
    <name type="scientific">Imtechella halotolerans K1</name>
    <dbReference type="NCBI Taxonomy" id="946077"/>
    <lineage>
        <taxon>Bacteria</taxon>
        <taxon>Pseudomonadati</taxon>
        <taxon>Bacteroidota</taxon>
        <taxon>Flavobacteriia</taxon>
        <taxon>Flavobacteriales</taxon>
        <taxon>Flavobacteriaceae</taxon>
        <taxon>Imtechella</taxon>
    </lineage>
</organism>
<evidence type="ECO:0000313" key="1">
    <source>
        <dbReference type="EMBL" id="EID75927.1"/>
    </source>
</evidence>
<comment type="caution">
    <text evidence="1">The sequence shown here is derived from an EMBL/GenBank/DDBJ whole genome shotgun (WGS) entry which is preliminary data.</text>
</comment>
<dbReference type="Proteomes" id="UP000005938">
    <property type="component" value="Unassembled WGS sequence"/>
</dbReference>